<accession>A0A346PKT3</accession>
<reference evidence="4" key="2">
    <citation type="submission" date="2018-02" db="EMBL/GenBank/DDBJ databases">
        <title>Phenotypic and genomic properties of facultatively anaerobic sulfur-reducing natronoarchaea from hypersaline soda lakes.</title>
        <authorList>
            <person name="Sorokin D.Y."/>
            <person name="Kublanov I.V."/>
            <person name="Roman P."/>
            <person name="Sinninghe Damste J.S."/>
            <person name="Golyshin P.N."/>
            <person name="Rojo D."/>
            <person name="Ciordia S."/>
            <person name="Mena M.D.C."/>
            <person name="Ferrer M."/>
            <person name="Messina E."/>
            <person name="Smedile F."/>
            <person name="La Spada G."/>
            <person name="La Cono V."/>
            <person name="Yakimov M.M."/>
        </authorList>
    </citation>
    <scope>NUCLEOTIDE SEQUENCE [LARGE SCALE GENOMIC DNA]</scope>
    <source>
        <strain evidence="4">AArc-Mg</strain>
    </source>
</reference>
<feature type="domain" description="NAD(P)-binding" evidence="1">
    <location>
        <begin position="7"/>
        <end position="145"/>
    </location>
</feature>
<dbReference type="InterPro" id="IPR036291">
    <property type="entry name" value="NAD(P)-bd_dom_sf"/>
</dbReference>
<reference evidence="5" key="1">
    <citation type="submission" date="2017-10" db="EMBL/GenBank/DDBJ databases">
        <title>Phenotypic and genomic properties of facultatively anaerobic sulfur-reducing natronoarchaea from hypersaline soda lakes.</title>
        <authorList>
            <person name="Sorokin D.Y."/>
            <person name="Kublanov I.V."/>
            <person name="Roman P."/>
            <person name="Sinninghe Damste J.S."/>
            <person name="Golyshin P.N."/>
            <person name="Rojo D."/>
            <person name="Ciordia S."/>
            <person name="Mena Md.C."/>
            <person name="Ferrer M."/>
            <person name="Messina E."/>
            <person name="Smedile F."/>
            <person name="La Spada G."/>
            <person name="La Cono V."/>
            <person name="Yakimov M.M."/>
        </authorList>
    </citation>
    <scope>NUCLEOTIDE SEQUENCE [LARGE SCALE GENOMIC DNA]</scope>
    <source>
        <strain evidence="5">AArc1</strain>
    </source>
</reference>
<dbReference type="EMBL" id="CP024047">
    <property type="protein sequence ID" value="AXR76451.1"/>
    <property type="molecule type" value="Genomic_DNA"/>
</dbReference>
<dbReference type="AlphaFoldDB" id="A0A346PKT3"/>
<dbReference type="Proteomes" id="UP000258613">
    <property type="component" value="Chromosome"/>
</dbReference>
<evidence type="ECO:0000313" key="4">
    <source>
        <dbReference type="Proteomes" id="UP000258613"/>
    </source>
</evidence>
<evidence type="ECO:0000313" key="5">
    <source>
        <dbReference type="Proteomes" id="UP000258707"/>
    </source>
</evidence>
<dbReference type="KEGG" id="nag:AArcMg_0095"/>
<dbReference type="InterPro" id="IPR051207">
    <property type="entry name" value="ComplexI_NDUFA9_subunit"/>
</dbReference>
<evidence type="ECO:0000259" key="1">
    <source>
        <dbReference type="Pfam" id="PF13460"/>
    </source>
</evidence>
<dbReference type="PANTHER" id="PTHR12126:SF11">
    <property type="entry name" value="NADH DEHYDROGENASE [UBIQUINONE] 1 ALPHA SUBCOMPLEX SUBUNIT 9, MITOCHONDRIAL"/>
    <property type="match status" value="1"/>
</dbReference>
<dbReference type="GeneID" id="37640582"/>
<reference evidence="3" key="3">
    <citation type="journal article" date="2019" name="Int. J. Syst. Evol. Microbiol.">
        <title>Natronolimnobius sulfurireducens sp. nov. and Halalkaliarchaeum desulfuricum gen. nov., sp. nov., the first sulfur-respiring alkaliphilic haloarchaea from hypersaline alkaline lakes.</title>
        <authorList>
            <person name="Sorokin D.Y."/>
            <person name="Yakimov M."/>
            <person name="Messina E."/>
            <person name="Merkel A.Y."/>
            <person name="Bale N.J."/>
            <person name="Sinninghe Damste J.S."/>
        </authorList>
    </citation>
    <scope>NUCLEOTIDE SEQUENCE</scope>
    <source>
        <strain evidence="3">AArc-Mg</strain>
        <strain evidence="2">AArc1</strain>
    </source>
</reference>
<dbReference type="OrthoDB" id="358920at2157"/>
<dbReference type="KEGG" id="nan:AArc1_0097"/>
<dbReference type="Proteomes" id="UP000258707">
    <property type="component" value="Chromosome"/>
</dbReference>
<organism evidence="3 4">
    <name type="scientific">Natrarchaeobaculum sulfurireducens</name>
    <dbReference type="NCBI Taxonomy" id="2044521"/>
    <lineage>
        <taxon>Archaea</taxon>
        <taxon>Methanobacteriati</taxon>
        <taxon>Methanobacteriota</taxon>
        <taxon>Stenosarchaea group</taxon>
        <taxon>Halobacteria</taxon>
        <taxon>Halobacteriales</taxon>
        <taxon>Natrialbaceae</taxon>
        <taxon>Natrarchaeobaculum</taxon>
    </lineage>
</organism>
<keyword evidence="4" id="KW-1185">Reference proteome</keyword>
<evidence type="ECO:0000313" key="3">
    <source>
        <dbReference type="EMBL" id="AXR80128.1"/>
    </source>
</evidence>
<dbReference type="RefSeq" id="WP_117362618.1">
    <property type="nucleotide sequence ID" value="NZ_CP024047.1"/>
</dbReference>
<dbReference type="PANTHER" id="PTHR12126">
    <property type="entry name" value="NADH-UBIQUINONE OXIDOREDUCTASE 39 KDA SUBUNIT-RELATED"/>
    <property type="match status" value="1"/>
</dbReference>
<protein>
    <submittedName>
        <fullName evidence="3">Nucleoside-diphosphate-sugar epimerase</fullName>
    </submittedName>
</protein>
<accession>A0A346PAA6</accession>
<dbReference type="GO" id="GO:0044877">
    <property type="term" value="F:protein-containing complex binding"/>
    <property type="evidence" value="ECO:0007669"/>
    <property type="project" value="TreeGrafter"/>
</dbReference>
<dbReference type="InterPro" id="IPR016040">
    <property type="entry name" value="NAD(P)-bd_dom"/>
</dbReference>
<name>A0A346PKT3_9EURY</name>
<dbReference type="EMBL" id="CP027033">
    <property type="protein sequence ID" value="AXR80128.1"/>
    <property type="molecule type" value="Genomic_DNA"/>
</dbReference>
<dbReference type="Gene3D" id="3.40.50.720">
    <property type="entry name" value="NAD(P)-binding Rossmann-like Domain"/>
    <property type="match status" value="1"/>
</dbReference>
<dbReference type="SUPFAM" id="SSF51735">
    <property type="entry name" value="NAD(P)-binding Rossmann-fold domains"/>
    <property type="match status" value="1"/>
</dbReference>
<gene>
    <name evidence="2" type="ORF">AArc1_0097</name>
    <name evidence="3" type="ORF">AArcMg_0095</name>
</gene>
<sequence length="311" mass="33503">MNVLVTGATGFVGGRLVVALLEKTDHDVTVLVRDETAYESAESVTVVEGDVLEPNGLETALEDVDAAFYLIHAMGAHGDFADRDRRAARNFERAASAAGVERVIYLSGLGSDAEVLSAHLESRHEVESVLAAGSTEVTVLRAAIIVGDGSASFRLLTQLATRLPVMVTPRWIHTRCQPIGIDDVVAYCLAVLERPETAGETYEIGGPDVLTYRELLATTAEIATGRRPLVLPVPILSPRLSAYWVGLVTDVPTAVAYPLIDGLRNPVVVEDDRLERLVGLEPVSFDVAVRRALGHDTDDTTRTTRPEQAVE</sequence>
<dbReference type="Pfam" id="PF13460">
    <property type="entry name" value="NAD_binding_10"/>
    <property type="match status" value="1"/>
</dbReference>
<evidence type="ECO:0000313" key="2">
    <source>
        <dbReference type="EMBL" id="AXR76451.1"/>
    </source>
</evidence>
<proteinExistence type="predicted"/>